<proteinExistence type="predicted"/>
<protein>
    <submittedName>
        <fullName evidence="2">Uncharacterized protein</fullName>
    </submittedName>
</protein>
<organism evidence="2 3">
    <name type="scientific">Hyaloperonospora arabidopsidis (strain Emoy2)</name>
    <name type="common">Downy mildew agent</name>
    <name type="synonym">Peronospora arabidopsidis</name>
    <dbReference type="NCBI Taxonomy" id="559515"/>
    <lineage>
        <taxon>Eukaryota</taxon>
        <taxon>Sar</taxon>
        <taxon>Stramenopiles</taxon>
        <taxon>Oomycota</taxon>
        <taxon>Peronosporomycetes</taxon>
        <taxon>Peronosporales</taxon>
        <taxon>Peronosporaceae</taxon>
        <taxon>Hyaloperonospora</taxon>
    </lineage>
</organism>
<evidence type="ECO:0000256" key="1">
    <source>
        <dbReference type="SAM" id="MobiDB-lite"/>
    </source>
</evidence>
<reference evidence="3" key="1">
    <citation type="journal article" date="2010" name="Science">
        <title>Signatures of adaptation to obligate biotrophy in the Hyaloperonospora arabidopsidis genome.</title>
        <authorList>
            <person name="Baxter L."/>
            <person name="Tripathy S."/>
            <person name="Ishaque N."/>
            <person name="Boot N."/>
            <person name="Cabral A."/>
            <person name="Kemen E."/>
            <person name="Thines M."/>
            <person name="Ah-Fong A."/>
            <person name="Anderson R."/>
            <person name="Badejoko W."/>
            <person name="Bittner-Eddy P."/>
            <person name="Boore J.L."/>
            <person name="Chibucos M.C."/>
            <person name="Coates M."/>
            <person name="Dehal P."/>
            <person name="Delehaunty K."/>
            <person name="Dong S."/>
            <person name="Downton P."/>
            <person name="Dumas B."/>
            <person name="Fabro G."/>
            <person name="Fronick C."/>
            <person name="Fuerstenberg S.I."/>
            <person name="Fulton L."/>
            <person name="Gaulin E."/>
            <person name="Govers F."/>
            <person name="Hughes L."/>
            <person name="Humphray S."/>
            <person name="Jiang R.H."/>
            <person name="Judelson H."/>
            <person name="Kamoun S."/>
            <person name="Kyung K."/>
            <person name="Meijer H."/>
            <person name="Minx P."/>
            <person name="Morris P."/>
            <person name="Nelson J."/>
            <person name="Phuntumart V."/>
            <person name="Qutob D."/>
            <person name="Rehmany A."/>
            <person name="Rougon-Cardoso A."/>
            <person name="Ryden P."/>
            <person name="Torto-Alalibo T."/>
            <person name="Studholme D."/>
            <person name="Wang Y."/>
            <person name="Win J."/>
            <person name="Wood J."/>
            <person name="Clifton S.W."/>
            <person name="Rogers J."/>
            <person name="Van den Ackerveken G."/>
            <person name="Jones J.D."/>
            <person name="McDowell J.M."/>
            <person name="Beynon J."/>
            <person name="Tyler B.M."/>
        </authorList>
    </citation>
    <scope>NUCLEOTIDE SEQUENCE [LARGE SCALE GENOMIC DNA]</scope>
    <source>
        <strain evidence="3">Emoy2</strain>
    </source>
</reference>
<evidence type="ECO:0000313" key="3">
    <source>
        <dbReference type="Proteomes" id="UP000011713"/>
    </source>
</evidence>
<dbReference type="AlphaFoldDB" id="M4BAI6"/>
<dbReference type="EMBL" id="JH598070">
    <property type="status" value="NOT_ANNOTATED_CDS"/>
    <property type="molecule type" value="Genomic_DNA"/>
</dbReference>
<dbReference type="Proteomes" id="UP000011713">
    <property type="component" value="Unassembled WGS sequence"/>
</dbReference>
<dbReference type="HOGENOM" id="CLU_162996_0_0_1"/>
<feature type="region of interest" description="Disordered" evidence="1">
    <location>
        <begin position="27"/>
        <end position="50"/>
    </location>
</feature>
<dbReference type="EnsemblProtists" id="HpaT803296">
    <property type="protein sequence ID" value="HpaP803296"/>
    <property type="gene ID" value="HpaG803296"/>
</dbReference>
<reference evidence="2" key="2">
    <citation type="submission" date="2015-06" db="UniProtKB">
        <authorList>
            <consortium name="EnsemblProtists"/>
        </authorList>
    </citation>
    <scope>IDENTIFICATION</scope>
    <source>
        <strain evidence="2">Emoy2</strain>
    </source>
</reference>
<keyword evidence="3" id="KW-1185">Reference proteome</keyword>
<sequence>MKRCHTTTQNTCHICCSLPNLRLRATTAKRRRPPNSRATGPLTLGGKSPIVGPRLKGGGLLAAAYATGGSAACKPKGEQQPRHPEVRGTATAVATPHLVLLFYFSLRVVGPVAELDSRAPRSELA</sequence>
<dbReference type="InParanoid" id="M4BAI6"/>
<evidence type="ECO:0000313" key="2">
    <source>
        <dbReference type="EnsemblProtists" id="HpaP803296"/>
    </source>
</evidence>
<name>M4BAI6_HYAAE</name>
<accession>M4BAI6</accession>
<dbReference type="VEuPathDB" id="FungiDB:HpaG803296"/>